<dbReference type="STRING" id="1891671.SAMN06295885_2275"/>
<feature type="chain" id="PRO_5039339320" description="Cyclophilin-like domain-containing protein" evidence="2">
    <location>
        <begin position="24"/>
        <end position="197"/>
    </location>
</feature>
<gene>
    <name evidence="4" type="ORF">SAMN06295885_2275</name>
</gene>
<dbReference type="EMBL" id="FXBM01000002">
    <property type="protein sequence ID" value="SMH43985.1"/>
    <property type="molecule type" value="Genomic_DNA"/>
</dbReference>
<feature type="signal peptide" evidence="2">
    <location>
        <begin position="1"/>
        <end position="23"/>
    </location>
</feature>
<dbReference type="SUPFAM" id="SSF50891">
    <property type="entry name" value="Cyclophilin-like"/>
    <property type="match status" value="1"/>
</dbReference>
<dbReference type="Proteomes" id="UP000193711">
    <property type="component" value="Unassembled WGS sequence"/>
</dbReference>
<name>A0A1X7P036_9MICO</name>
<feature type="domain" description="Cyclophilin-like" evidence="3">
    <location>
        <begin position="87"/>
        <end position="195"/>
    </location>
</feature>
<evidence type="ECO:0000259" key="3">
    <source>
        <dbReference type="Pfam" id="PF18050"/>
    </source>
</evidence>
<dbReference type="InterPro" id="IPR029000">
    <property type="entry name" value="Cyclophilin-like_dom_sf"/>
</dbReference>
<evidence type="ECO:0000256" key="1">
    <source>
        <dbReference type="SAM" id="MobiDB-lite"/>
    </source>
</evidence>
<keyword evidence="2" id="KW-0732">Signal</keyword>
<protein>
    <recommendedName>
        <fullName evidence="3">Cyclophilin-like domain-containing protein</fullName>
    </recommendedName>
</protein>
<dbReference type="Pfam" id="PF18050">
    <property type="entry name" value="Cyclophil_like2"/>
    <property type="match status" value="1"/>
</dbReference>
<evidence type="ECO:0000256" key="2">
    <source>
        <dbReference type="SAM" id="SignalP"/>
    </source>
</evidence>
<organism evidence="4 5">
    <name type="scientific">Rathayibacter oskolensis</name>
    <dbReference type="NCBI Taxonomy" id="1891671"/>
    <lineage>
        <taxon>Bacteria</taxon>
        <taxon>Bacillati</taxon>
        <taxon>Actinomycetota</taxon>
        <taxon>Actinomycetes</taxon>
        <taxon>Micrococcales</taxon>
        <taxon>Microbacteriaceae</taxon>
        <taxon>Rathayibacter</taxon>
    </lineage>
</organism>
<evidence type="ECO:0000313" key="4">
    <source>
        <dbReference type="EMBL" id="SMH43985.1"/>
    </source>
</evidence>
<reference evidence="5" key="1">
    <citation type="submission" date="2017-04" db="EMBL/GenBank/DDBJ databases">
        <authorList>
            <person name="Varghese N."/>
            <person name="Submissions S."/>
        </authorList>
    </citation>
    <scope>NUCLEOTIDE SEQUENCE [LARGE SCALE GENOMIC DNA]</scope>
    <source>
        <strain evidence="5">VKM Ac-2121</strain>
    </source>
</reference>
<accession>A0A1X7P036</accession>
<dbReference type="RefSeq" id="WP_129588006.1">
    <property type="nucleotide sequence ID" value="NZ_FXBM01000002.1"/>
</dbReference>
<proteinExistence type="predicted"/>
<keyword evidence="5" id="KW-1185">Reference proteome</keyword>
<dbReference type="OrthoDB" id="9806505at2"/>
<dbReference type="PROSITE" id="PS51257">
    <property type="entry name" value="PROKAR_LIPOPROTEIN"/>
    <property type="match status" value="1"/>
</dbReference>
<feature type="region of interest" description="Disordered" evidence="1">
    <location>
        <begin position="31"/>
        <end position="79"/>
    </location>
</feature>
<evidence type="ECO:0000313" key="5">
    <source>
        <dbReference type="Proteomes" id="UP000193711"/>
    </source>
</evidence>
<dbReference type="AlphaFoldDB" id="A0A1X7P036"/>
<dbReference type="InterPro" id="IPR041183">
    <property type="entry name" value="Cyclophilin-like"/>
</dbReference>
<dbReference type="Gene3D" id="2.40.100.20">
    <property type="match status" value="1"/>
</dbReference>
<sequence length="197" mass="19475">MRVRASTGGRAAPALLAPAVVLALTLSGCSAPTGSSPTGSAEPSAPTTLTSTARTTPATTTPAGPASADPPTPVGQPAAAAPTQIALQFGDVEITGTVEDTAAGRSLLAQLPAELDFSDYGGQEKIATLPSPLDLSGAPDRAAAPAGTLGYYAPDQGLVLYYDSVGAHPGIVPLGVVDDVESLRGASDGSVEVRVRD</sequence>
<feature type="compositionally biased region" description="Low complexity" evidence="1">
    <location>
        <begin position="40"/>
        <end position="67"/>
    </location>
</feature>